<accession>A0AAE0KE10</accession>
<dbReference type="EMBL" id="JAULSN010000004">
    <property type="protein sequence ID" value="KAK3374447.1"/>
    <property type="molecule type" value="Genomic_DNA"/>
</dbReference>
<evidence type="ECO:0000313" key="3">
    <source>
        <dbReference type="Proteomes" id="UP001287356"/>
    </source>
</evidence>
<reference evidence="2" key="1">
    <citation type="journal article" date="2023" name="Mol. Phylogenet. Evol.">
        <title>Genome-scale phylogeny and comparative genomics of the fungal order Sordariales.</title>
        <authorList>
            <person name="Hensen N."/>
            <person name="Bonometti L."/>
            <person name="Westerberg I."/>
            <person name="Brannstrom I.O."/>
            <person name="Guillou S."/>
            <person name="Cros-Aarteil S."/>
            <person name="Calhoun S."/>
            <person name="Haridas S."/>
            <person name="Kuo A."/>
            <person name="Mondo S."/>
            <person name="Pangilinan J."/>
            <person name="Riley R."/>
            <person name="LaButti K."/>
            <person name="Andreopoulos B."/>
            <person name="Lipzen A."/>
            <person name="Chen C."/>
            <person name="Yan M."/>
            <person name="Daum C."/>
            <person name="Ng V."/>
            <person name="Clum A."/>
            <person name="Steindorff A."/>
            <person name="Ohm R.A."/>
            <person name="Martin F."/>
            <person name="Silar P."/>
            <person name="Natvig D.O."/>
            <person name="Lalanne C."/>
            <person name="Gautier V."/>
            <person name="Ament-Velasquez S.L."/>
            <person name="Kruys A."/>
            <person name="Hutchinson M.I."/>
            <person name="Powell A.J."/>
            <person name="Barry K."/>
            <person name="Miller A.N."/>
            <person name="Grigoriev I.V."/>
            <person name="Debuchy R."/>
            <person name="Gladieux P."/>
            <person name="Hiltunen Thoren M."/>
            <person name="Johannesson H."/>
        </authorList>
    </citation>
    <scope>NUCLEOTIDE SEQUENCE</scope>
    <source>
        <strain evidence="2">CBS 958.72</strain>
    </source>
</reference>
<proteinExistence type="predicted"/>
<name>A0AAE0KE10_9PEZI</name>
<keyword evidence="3" id="KW-1185">Reference proteome</keyword>
<evidence type="ECO:0000256" key="1">
    <source>
        <dbReference type="SAM" id="MobiDB-lite"/>
    </source>
</evidence>
<organism evidence="2 3">
    <name type="scientific">Lasiosphaeria ovina</name>
    <dbReference type="NCBI Taxonomy" id="92902"/>
    <lineage>
        <taxon>Eukaryota</taxon>
        <taxon>Fungi</taxon>
        <taxon>Dikarya</taxon>
        <taxon>Ascomycota</taxon>
        <taxon>Pezizomycotina</taxon>
        <taxon>Sordariomycetes</taxon>
        <taxon>Sordariomycetidae</taxon>
        <taxon>Sordariales</taxon>
        <taxon>Lasiosphaeriaceae</taxon>
        <taxon>Lasiosphaeria</taxon>
    </lineage>
</organism>
<dbReference type="Proteomes" id="UP001287356">
    <property type="component" value="Unassembled WGS sequence"/>
</dbReference>
<dbReference type="AlphaFoldDB" id="A0AAE0KE10"/>
<feature type="region of interest" description="Disordered" evidence="1">
    <location>
        <begin position="121"/>
        <end position="150"/>
    </location>
</feature>
<sequence length="150" mass="17157">MALLCKRRQLKKRNQLQKILPQPVLSPQHRRERLNASPIRPRHPVLKYVIAPIPMPMPMPIPISYLCICSLIVSHQGACAACPVRPVFISPTESNSCCCVLPFPYLFSLASMFPQMRSVVNKRRKKESKRVQYRNKQGKGAKAQNQHTRS</sequence>
<reference evidence="2" key="2">
    <citation type="submission" date="2023-06" db="EMBL/GenBank/DDBJ databases">
        <authorList>
            <consortium name="Lawrence Berkeley National Laboratory"/>
            <person name="Haridas S."/>
            <person name="Hensen N."/>
            <person name="Bonometti L."/>
            <person name="Westerberg I."/>
            <person name="Brannstrom I.O."/>
            <person name="Guillou S."/>
            <person name="Cros-Aarteil S."/>
            <person name="Calhoun S."/>
            <person name="Kuo A."/>
            <person name="Mondo S."/>
            <person name="Pangilinan J."/>
            <person name="Riley R."/>
            <person name="Labutti K."/>
            <person name="Andreopoulos B."/>
            <person name="Lipzen A."/>
            <person name="Chen C."/>
            <person name="Yanf M."/>
            <person name="Daum C."/>
            <person name="Ng V."/>
            <person name="Clum A."/>
            <person name="Steindorff A."/>
            <person name="Ohm R."/>
            <person name="Martin F."/>
            <person name="Silar P."/>
            <person name="Natvig D."/>
            <person name="Lalanne C."/>
            <person name="Gautier V."/>
            <person name="Ament-Velasquez S.L."/>
            <person name="Kruys A."/>
            <person name="Hutchinson M.I."/>
            <person name="Powell A.J."/>
            <person name="Barry K."/>
            <person name="Miller A.N."/>
            <person name="Grigoriev I.V."/>
            <person name="Debuchy R."/>
            <person name="Gladieux P."/>
            <person name="Thoren M.H."/>
            <person name="Johannesson H."/>
        </authorList>
    </citation>
    <scope>NUCLEOTIDE SEQUENCE</scope>
    <source>
        <strain evidence="2">CBS 958.72</strain>
    </source>
</reference>
<gene>
    <name evidence="2" type="ORF">B0T24DRAFT_295833</name>
</gene>
<protein>
    <submittedName>
        <fullName evidence="2">Uncharacterized protein</fullName>
    </submittedName>
</protein>
<feature type="compositionally biased region" description="Basic residues" evidence="1">
    <location>
        <begin position="121"/>
        <end position="139"/>
    </location>
</feature>
<evidence type="ECO:0000313" key="2">
    <source>
        <dbReference type="EMBL" id="KAK3374447.1"/>
    </source>
</evidence>
<comment type="caution">
    <text evidence="2">The sequence shown here is derived from an EMBL/GenBank/DDBJ whole genome shotgun (WGS) entry which is preliminary data.</text>
</comment>